<organism evidence="1 2">
    <name type="scientific">Mycolicibacterium canariasense</name>
    <name type="common">Mycobacterium canariasense</name>
    <dbReference type="NCBI Taxonomy" id="228230"/>
    <lineage>
        <taxon>Bacteria</taxon>
        <taxon>Bacillati</taxon>
        <taxon>Actinomycetota</taxon>
        <taxon>Actinomycetes</taxon>
        <taxon>Mycobacteriales</taxon>
        <taxon>Mycobacteriaceae</taxon>
        <taxon>Mycolicibacterium</taxon>
    </lineage>
</organism>
<dbReference type="OrthoDB" id="1495085at2"/>
<proteinExistence type="predicted"/>
<gene>
    <name evidence="1" type="ORF">RMCC_5311</name>
</gene>
<evidence type="ECO:0000313" key="1">
    <source>
        <dbReference type="EMBL" id="GAS98346.1"/>
    </source>
</evidence>
<dbReference type="Proteomes" id="UP000069443">
    <property type="component" value="Unassembled WGS sequence"/>
</dbReference>
<sequence length="143" mass="15225">MNATQEHATTTPVPVALIVGLDPAGAPDWYFPGADTSEAVERGIRELPGATGELRLALDTFLIDYTDDIGARFQQKLSGANIAIIVIGGGIRLEPSLTHLLETLVNCAHTNAPHAAICFNTGPETTIDAIRRWWPSSTPVPAL</sequence>
<dbReference type="RefSeq" id="WP_062659151.1">
    <property type="nucleotide sequence ID" value="NZ_BCSY01000081.1"/>
</dbReference>
<dbReference type="STRING" id="228230.RMCC_5311"/>
<protein>
    <submittedName>
        <fullName evidence="1">Uncharacterized protein</fullName>
    </submittedName>
</protein>
<evidence type="ECO:0000313" key="2">
    <source>
        <dbReference type="Proteomes" id="UP000069443"/>
    </source>
</evidence>
<accession>A0A100WHF1</accession>
<keyword evidence="2" id="KW-1185">Reference proteome</keyword>
<name>A0A100WHF1_MYCCR</name>
<reference evidence="2" key="2">
    <citation type="submission" date="2016-02" db="EMBL/GenBank/DDBJ databases">
        <title>Draft genome sequence of five rapidly growing Mycobacterium species.</title>
        <authorList>
            <person name="Katahira K."/>
            <person name="Gotou Y."/>
            <person name="Iida K."/>
            <person name="Ogura Y."/>
            <person name="Hayashi T."/>
        </authorList>
    </citation>
    <scope>NUCLEOTIDE SEQUENCE [LARGE SCALE GENOMIC DNA]</scope>
    <source>
        <strain evidence="2">JCM15298</strain>
    </source>
</reference>
<dbReference type="AlphaFoldDB" id="A0A100WHF1"/>
<dbReference type="EMBL" id="BCSY01000081">
    <property type="protein sequence ID" value="GAS98346.1"/>
    <property type="molecule type" value="Genomic_DNA"/>
</dbReference>
<reference evidence="2" key="1">
    <citation type="journal article" date="2016" name="Genome Announc.">
        <title>Draft Genome Sequences of Five Rapidly Growing Mycobacterium Species, M. thermoresistibile, M. fortuitum subsp. acetamidolyticum, M. canariasense, M. brisbanense, and M. novocastrense.</title>
        <authorList>
            <person name="Katahira K."/>
            <person name="Ogura Y."/>
            <person name="Gotoh Y."/>
            <person name="Hayashi T."/>
        </authorList>
    </citation>
    <scope>NUCLEOTIDE SEQUENCE [LARGE SCALE GENOMIC DNA]</scope>
    <source>
        <strain evidence="2">JCM15298</strain>
    </source>
</reference>
<comment type="caution">
    <text evidence="1">The sequence shown here is derived from an EMBL/GenBank/DDBJ whole genome shotgun (WGS) entry which is preliminary data.</text>
</comment>